<organism evidence="15 16">
    <name type="scientific">Daphnia pulex</name>
    <name type="common">Water flea</name>
    <dbReference type="NCBI Taxonomy" id="6669"/>
    <lineage>
        <taxon>Eukaryota</taxon>
        <taxon>Metazoa</taxon>
        <taxon>Ecdysozoa</taxon>
        <taxon>Arthropoda</taxon>
        <taxon>Crustacea</taxon>
        <taxon>Branchiopoda</taxon>
        <taxon>Diplostraca</taxon>
        <taxon>Cladocera</taxon>
        <taxon>Anomopoda</taxon>
        <taxon>Daphniidae</taxon>
        <taxon>Daphnia</taxon>
    </lineage>
</organism>
<evidence type="ECO:0000256" key="12">
    <source>
        <dbReference type="PROSITE-ProRule" id="PRU00309"/>
    </source>
</evidence>
<evidence type="ECO:0000256" key="13">
    <source>
        <dbReference type="SAM" id="MobiDB-lite"/>
    </source>
</evidence>
<dbReference type="InterPro" id="IPR006612">
    <property type="entry name" value="THAP_Znf"/>
</dbReference>
<keyword evidence="6" id="KW-0805">Transcription regulation</keyword>
<proteinExistence type="inferred from homology"/>
<name>E9FSI7_DAPPU</name>
<evidence type="ECO:0000256" key="2">
    <source>
        <dbReference type="ARBA" id="ARBA00006177"/>
    </source>
</evidence>
<evidence type="ECO:0000256" key="4">
    <source>
        <dbReference type="ARBA" id="ARBA00022771"/>
    </source>
</evidence>
<keyword evidence="3" id="KW-0479">Metal-binding</keyword>
<dbReference type="PANTHER" id="PTHR46600:SF1">
    <property type="entry name" value="THAP DOMAIN-CONTAINING PROTEIN 1"/>
    <property type="match status" value="1"/>
</dbReference>
<keyword evidence="8 12" id="KW-0238">DNA-binding</keyword>
<evidence type="ECO:0000256" key="6">
    <source>
        <dbReference type="ARBA" id="ARBA00023015"/>
    </source>
</evidence>
<dbReference type="PANTHER" id="PTHR46600">
    <property type="entry name" value="THAP DOMAIN-CONTAINING"/>
    <property type="match status" value="1"/>
</dbReference>
<dbReference type="KEGG" id="dpx:DAPPUDRAFT_310126"/>
<feature type="domain" description="THAP-type" evidence="14">
    <location>
        <begin position="1"/>
        <end position="95"/>
    </location>
</feature>
<dbReference type="Gene3D" id="6.20.210.20">
    <property type="entry name" value="THAP domain"/>
    <property type="match status" value="1"/>
</dbReference>
<protein>
    <recommendedName>
        <fullName evidence="14">THAP-type domain-containing protein</fullName>
    </recommendedName>
</protein>
<dbReference type="InterPro" id="IPR038441">
    <property type="entry name" value="THAP_Znf_sf"/>
</dbReference>
<dbReference type="AlphaFoldDB" id="E9FSI7"/>
<comment type="similarity">
    <text evidence="2">Belongs to the THAP1 family.</text>
</comment>
<comment type="subcellular location">
    <subcellularLocation>
        <location evidence="1">Nucleus</location>
        <location evidence="1">Nucleoplasm</location>
    </subcellularLocation>
</comment>
<dbReference type="InParanoid" id="E9FSI7"/>
<keyword evidence="5" id="KW-0862">Zinc</keyword>
<accession>E9FSI7</accession>
<dbReference type="OrthoDB" id="6625162at2759"/>
<evidence type="ECO:0000256" key="8">
    <source>
        <dbReference type="ARBA" id="ARBA00023125"/>
    </source>
</evidence>
<dbReference type="Pfam" id="PF05485">
    <property type="entry name" value="THAP"/>
    <property type="match status" value="1"/>
</dbReference>
<evidence type="ECO:0000313" key="16">
    <source>
        <dbReference type="Proteomes" id="UP000000305"/>
    </source>
</evidence>
<keyword evidence="16" id="KW-1185">Reference proteome</keyword>
<dbReference type="GO" id="GO:0043565">
    <property type="term" value="F:sequence-specific DNA binding"/>
    <property type="evidence" value="ECO:0007669"/>
    <property type="project" value="InterPro"/>
</dbReference>
<dbReference type="HOGENOM" id="CLU_659314_0_0_1"/>
<dbReference type="SUPFAM" id="SSF57716">
    <property type="entry name" value="Glucocorticoid receptor-like (DNA-binding domain)"/>
    <property type="match status" value="1"/>
</dbReference>
<dbReference type="Proteomes" id="UP000000305">
    <property type="component" value="Unassembled WGS sequence"/>
</dbReference>
<sequence length="417" mass="47149">MPANCCVPYCDTGHVKNGKLIRRAMFTAPKNDIQREMWARMIPRKGTLNPTDKVCSIHFEEHDIHKANKFIIEDKEVFLPMLNWRLKKNALPRIFPGCPSNLNKSPKKRKPPKDRSKPSVKSTKLSHDSVIQQVSVTQEAEMNGSNSHLNLVNDNTISLLLPFQFPPLTNTYFNKKKISSEEEHSTVAREELPSESLNNFSSKSIDVSDTDQEEVILNYISVEMNPTNDRPSFASLIRSNTPVVRSLPQPLMEKEEDIPSNEIELNSNQVQERSQDIHVNIREVRLPSLSWAWIQVEIPNRPSTTNMICAENVYIAGKVHIRRSVEIDLLTGVACYSLFGAFLGLDSLNTTFSSESELSELLRCYGETKLCPGLPVSQFTGKKISPFSLGYQDGQVLRSSRCTGIEPNSNPLDWHLI</sequence>
<evidence type="ECO:0000256" key="3">
    <source>
        <dbReference type="ARBA" id="ARBA00022723"/>
    </source>
</evidence>
<keyword evidence="7" id="KW-0175">Coiled coil</keyword>
<dbReference type="PROSITE" id="PS50950">
    <property type="entry name" value="ZF_THAP"/>
    <property type="match status" value="1"/>
</dbReference>
<reference evidence="15 16" key="1">
    <citation type="journal article" date="2011" name="Science">
        <title>The ecoresponsive genome of Daphnia pulex.</title>
        <authorList>
            <person name="Colbourne J.K."/>
            <person name="Pfrender M.E."/>
            <person name="Gilbert D."/>
            <person name="Thomas W.K."/>
            <person name="Tucker A."/>
            <person name="Oakley T.H."/>
            <person name="Tokishita S."/>
            <person name="Aerts A."/>
            <person name="Arnold G.J."/>
            <person name="Basu M.K."/>
            <person name="Bauer D.J."/>
            <person name="Caceres C.E."/>
            <person name="Carmel L."/>
            <person name="Casola C."/>
            <person name="Choi J.H."/>
            <person name="Detter J.C."/>
            <person name="Dong Q."/>
            <person name="Dusheyko S."/>
            <person name="Eads B.D."/>
            <person name="Frohlich T."/>
            <person name="Geiler-Samerotte K.A."/>
            <person name="Gerlach D."/>
            <person name="Hatcher P."/>
            <person name="Jogdeo S."/>
            <person name="Krijgsveld J."/>
            <person name="Kriventseva E.V."/>
            <person name="Kultz D."/>
            <person name="Laforsch C."/>
            <person name="Lindquist E."/>
            <person name="Lopez J."/>
            <person name="Manak J.R."/>
            <person name="Muller J."/>
            <person name="Pangilinan J."/>
            <person name="Patwardhan R.P."/>
            <person name="Pitluck S."/>
            <person name="Pritham E.J."/>
            <person name="Rechtsteiner A."/>
            <person name="Rho M."/>
            <person name="Rogozin I.B."/>
            <person name="Sakarya O."/>
            <person name="Salamov A."/>
            <person name="Schaack S."/>
            <person name="Shapiro H."/>
            <person name="Shiga Y."/>
            <person name="Skalitzky C."/>
            <person name="Smith Z."/>
            <person name="Souvorov A."/>
            <person name="Sung W."/>
            <person name="Tang Z."/>
            <person name="Tsuchiya D."/>
            <person name="Tu H."/>
            <person name="Vos H."/>
            <person name="Wang M."/>
            <person name="Wolf Y.I."/>
            <person name="Yamagata H."/>
            <person name="Yamada T."/>
            <person name="Ye Y."/>
            <person name="Shaw J.R."/>
            <person name="Andrews J."/>
            <person name="Crease T.J."/>
            <person name="Tang H."/>
            <person name="Lucas S.M."/>
            <person name="Robertson H.M."/>
            <person name="Bork P."/>
            <person name="Koonin E.V."/>
            <person name="Zdobnov E.M."/>
            <person name="Grigoriev I.V."/>
            <person name="Lynch M."/>
            <person name="Boore J.L."/>
        </authorList>
    </citation>
    <scope>NUCLEOTIDE SEQUENCE [LARGE SCALE GENOMIC DNA]</scope>
</reference>
<dbReference type="InterPro" id="IPR026516">
    <property type="entry name" value="THAP1/10"/>
</dbReference>
<evidence type="ECO:0000256" key="1">
    <source>
        <dbReference type="ARBA" id="ARBA00004642"/>
    </source>
</evidence>
<keyword evidence="4 12" id="KW-0863">Zinc-finger</keyword>
<evidence type="ECO:0000256" key="9">
    <source>
        <dbReference type="ARBA" id="ARBA00023163"/>
    </source>
</evidence>
<keyword evidence="10" id="KW-0539">Nucleus</keyword>
<dbReference type="SMART" id="SM00980">
    <property type="entry name" value="THAP"/>
    <property type="match status" value="1"/>
</dbReference>
<evidence type="ECO:0000256" key="7">
    <source>
        <dbReference type="ARBA" id="ARBA00023054"/>
    </source>
</evidence>
<dbReference type="EMBL" id="GL732524">
    <property type="protein sequence ID" value="EFX89824.1"/>
    <property type="molecule type" value="Genomic_DNA"/>
</dbReference>
<evidence type="ECO:0000256" key="10">
    <source>
        <dbReference type="ARBA" id="ARBA00023242"/>
    </source>
</evidence>
<evidence type="ECO:0000256" key="5">
    <source>
        <dbReference type="ARBA" id="ARBA00022833"/>
    </source>
</evidence>
<dbReference type="GO" id="GO:0005654">
    <property type="term" value="C:nucleoplasm"/>
    <property type="evidence" value="ECO:0007669"/>
    <property type="project" value="UniProtKB-SubCell"/>
</dbReference>
<keyword evidence="9" id="KW-0804">Transcription</keyword>
<feature type="region of interest" description="Disordered" evidence="13">
    <location>
        <begin position="97"/>
        <end position="128"/>
    </location>
</feature>
<evidence type="ECO:0000313" key="15">
    <source>
        <dbReference type="EMBL" id="EFX89824.1"/>
    </source>
</evidence>
<evidence type="ECO:0000259" key="14">
    <source>
        <dbReference type="PROSITE" id="PS50950"/>
    </source>
</evidence>
<gene>
    <name evidence="15" type="ORF">DAPPUDRAFT_310126</name>
</gene>
<dbReference type="GO" id="GO:0008270">
    <property type="term" value="F:zinc ion binding"/>
    <property type="evidence" value="ECO:0007669"/>
    <property type="project" value="UniProtKB-KW"/>
</dbReference>
<keyword evidence="11" id="KW-0131">Cell cycle</keyword>
<evidence type="ECO:0000256" key="11">
    <source>
        <dbReference type="ARBA" id="ARBA00023306"/>
    </source>
</evidence>